<dbReference type="Pfam" id="PF20700">
    <property type="entry name" value="Mutator"/>
    <property type="match status" value="1"/>
</dbReference>
<protein>
    <recommendedName>
        <fullName evidence="2">Mutator-like transposase domain-containing protein</fullName>
    </recommendedName>
</protein>
<evidence type="ECO:0000259" key="2">
    <source>
        <dbReference type="Pfam" id="PF20700"/>
    </source>
</evidence>
<proteinExistence type="predicted"/>
<evidence type="ECO:0000313" key="4">
    <source>
        <dbReference type="Proteomes" id="UP001148838"/>
    </source>
</evidence>
<organism evidence="3 4">
    <name type="scientific">Periplaneta americana</name>
    <name type="common">American cockroach</name>
    <name type="synonym">Blatta americana</name>
    <dbReference type="NCBI Taxonomy" id="6978"/>
    <lineage>
        <taxon>Eukaryota</taxon>
        <taxon>Metazoa</taxon>
        <taxon>Ecdysozoa</taxon>
        <taxon>Arthropoda</taxon>
        <taxon>Hexapoda</taxon>
        <taxon>Insecta</taxon>
        <taxon>Pterygota</taxon>
        <taxon>Neoptera</taxon>
        <taxon>Polyneoptera</taxon>
        <taxon>Dictyoptera</taxon>
        <taxon>Blattodea</taxon>
        <taxon>Blattoidea</taxon>
        <taxon>Blattidae</taxon>
        <taxon>Blattinae</taxon>
        <taxon>Periplaneta</taxon>
    </lineage>
</organism>
<dbReference type="InterPro" id="IPR049012">
    <property type="entry name" value="Mutator_transp_dom"/>
</dbReference>
<dbReference type="EMBL" id="JAJSOF020000005">
    <property type="protein sequence ID" value="KAJ4447696.1"/>
    <property type="molecule type" value="Genomic_DNA"/>
</dbReference>
<feature type="compositionally biased region" description="Basic and acidic residues" evidence="1">
    <location>
        <begin position="381"/>
        <end position="392"/>
    </location>
</feature>
<comment type="caution">
    <text evidence="3">The sequence shown here is derived from an EMBL/GenBank/DDBJ whole genome shotgun (WGS) entry which is preliminary data.</text>
</comment>
<feature type="region of interest" description="Disordered" evidence="1">
    <location>
        <begin position="381"/>
        <end position="421"/>
    </location>
</feature>
<accession>A0ABQ8TNI6</accession>
<evidence type="ECO:0000256" key="1">
    <source>
        <dbReference type="SAM" id="MobiDB-lite"/>
    </source>
</evidence>
<gene>
    <name evidence="3" type="ORF">ANN_09704</name>
</gene>
<name>A0ABQ8TNI6_PERAM</name>
<dbReference type="Proteomes" id="UP001148838">
    <property type="component" value="Unassembled WGS sequence"/>
</dbReference>
<sequence length="421" mass="47274">MNLREVGYDDRNWINLAQDEDRLRAYIFCSSYERHNEDRPSPKSKFYDVNVRLVYALRAIGKGAAAASALCGIMNLPPPPQKFGKYNEFIGNIAEDVAIESMKNAIEEPVVENNNIRDLSVALDGSWQKRGHTSMNGVVTATSVDTGKVIGVAVMSKYCRCPNKKEHSENCTANYSGNSGGMEVAGVVKIFQQSEPCDKVRYINYLGDGDSKAYKAINELKPYGENVPITKLKCIGHVQKRMGTRLRLKTSYKGKKLQDGKSLDGKNRLTEAVIDQIQNYYGMAIRQNVNSAENMRKAVWAVLFHISSSDDKPNHGLCPEGRNSWCKYNKAKATGEQFAHKRPLPHTIVEVIKDVFRDLSDIQLLKKCLLGRTQNPNESINKKAVKDIESRARQHRRAAKRKLQDEDEEDADNPSYGAGMH</sequence>
<evidence type="ECO:0000313" key="3">
    <source>
        <dbReference type="EMBL" id="KAJ4447696.1"/>
    </source>
</evidence>
<keyword evidence="4" id="KW-1185">Reference proteome</keyword>
<reference evidence="3 4" key="1">
    <citation type="journal article" date="2022" name="Allergy">
        <title>Genome assembly and annotation of Periplaneta americana reveal a comprehensive cockroach allergen profile.</title>
        <authorList>
            <person name="Wang L."/>
            <person name="Xiong Q."/>
            <person name="Saelim N."/>
            <person name="Wang L."/>
            <person name="Nong W."/>
            <person name="Wan A.T."/>
            <person name="Shi M."/>
            <person name="Liu X."/>
            <person name="Cao Q."/>
            <person name="Hui J.H.L."/>
            <person name="Sookrung N."/>
            <person name="Leung T.F."/>
            <person name="Tungtrongchitr A."/>
            <person name="Tsui S.K.W."/>
        </authorList>
    </citation>
    <scope>NUCLEOTIDE SEQUENCE [LARGE SCALE GENOMIC DNA]</scope>
    <source>
        <strain evidence="3">PWHHKU_190912</strain>
    </source>
</reference>
<feature type="domain" description="Mutator-like transposase" evidence="2">
    <location>
        <begin position="33"/>
        <end position="326"/>
    </location>
</feature>